<evidence type="ECO:0000256" key="5">
    <source>
        <dbReference type="ARBA" id="ARBA00023136"/>
    </source>
</evidence>
<comment type="caution">
    <text evidence="8">The sequence shown here is derived from an EMBL/GenBank/DDBJ whole genome shotgun (WGS) entry which is preliminary data.</text>
</comment>
<feature type="transmembrane region" description="Helical" evidence="6">
    <location>
        <begin position="357"/>
        <end position="375"/>
    </location>
</feature>
<protein>
    <submittedName>
        <fullName evidence="8">MFS transporter</fullName>
    </submittedName>
</protein>
<dbReference type="InterPro" id="IPR036259">
    <property type="entry name" value="MFS_trans_sf"/>
</dbReference>
<name>A0ABU9PWP5_9BURK</name>
<evidence type="ECO:0000259" key="7">
    <source>
        <dbReference type="PROSITE" id="PS50850"/>
    </source>
</evidence>
<dbReference type="RefSeq" id="WP_092396110.1">
    <property type="nucleotide sequence ID" value="NZ_JBANDC010000008.1"/>
</dbReference>
<sequence length="389" mass="40488">MSLPLFALAVAAFGIGTTEFVIMGLLPDVARDLGVTIPAAGMLVTGYALGVTIGAPIVAIATANMPRRTALLSLIGLFIIGNVLCALSPNYVVLMLARVVTAFCHGAFFGIGSVVAAGLVAPNRRAQAIALMFAGLTLANVLGVPFGTALGQQLGWRSTFWAVTVIGVLAAIALALWLPKKIEMQKTSLLQEFAVLKDKQVLMVLAISALASASLFSVFTYITPILEDVTGLTPHAVTLVLLVFGLGLTVGSALGGKLADWRLMQSLIWFLVALAIVLTVFTLTMRTPLPAVITIFIWGVLAFAIVPPLQMLVVERASAAPNLASTLNQGAFNLGNASGAWFGGMAISAGFQLTTLPYVGVVVVVAALGLTLWSASIERNNGLAMTPSE</sequence>
<proteinExistence type="predicted"/>
<keyword evidence="4 6" id="KW-1133">Transmembrane helix</keyword>
<keyword evidence="5 6" id="KW-0472">Membrane</keyword>
<evidence type="ECO:0000256" key="2">
    <source>
        <dbReference type="ARBA" id="ARBA00022475"/>
    </source>
</evidence>
<dbReference type="InterPro" id="IPR020846">
    <property type="entry name" value="MFS_dom"/>
</dbReference>
<dbReference type="CDD" id="cd17324">
    <property type="entry name" value="MFS_NepI_like"/>
    <property type="match status" value="1"/>
</dbReference>
<evidence type="ECO:0000313" key="9">
    <source>
        <dbReference type="Proteomes" id="UP001495910"/>
    </source>
</evidence>
<organism evidence="8 9">
    <name type="scientific">Collimonas rhizosphaerae</name>
    <dbReference type="NCBI Taxonomy" id="3126357"/>
    <lineage>
        <taxon>Bacteria</taxon>
        <taxon>Pseudomonadati</taxon>
        <taxon>Pseudomonadota</taxon>
        <taxon>Betaproteobacteria</taxon>
        <taxon>Burkholderiales</taxon>
        <taxon>Oxalobacteraceae</taxon>
        <taxon>Collimonas</taxon>
    </lineage>
</organism>
<evidence type="ECO:0000313" key="8">
    <source>
        <dbReference type="EMBL" id="MEM4988437.1"/>
    </source>
</evidence>
<dbReference type="SUPFAM" id="SSF103473">
    <property type="entry name" value="MFS general substrate transporter"/>
    <property type="match status" value="1"/>
</dbReference>
<feature type="transmembrane region" description="Helical" evidence="6">
    <location>
        <begin position="200"/>
        <end position="222"/>
    </location>
</feature>
<dbReference type="Pfam" id="PF07690">
    <property type="entry name" value="MFS_1"/>
    <property type="match status" value="1"/>
</dbReference>
<gene>
    <name evidence="8" type="ORF">V8G57_13655</name>
</gene>
<keyword evidence="3 6" id="KW-0812">Transmembrane</keyword>
<feature type="transmembrane region" description="Helical" evidence="6">
    <location>
        <begin position="267"/>
        <end position="285"/>
    </location>
</feature>
<dbReference type="PANTHER" id="PTHR43124">
    <property type="entry name" value="PURINE EFFLUX PUMP PBUE"/>
    <property type="match status" value="1"/>
</dbReference>
<feature type="transmembrane region" description="Helical" evidence="6">
    <location>
        <begin position="42"/>
        <end position="63"/>
    </location>
</feature>
<comment type="subcellular location">
    <subcellularLocation>
        <location evidence="1">Cell membrane</location>
        <topology evidence="1">Multi-pass membrane protein</topology>
    </subcellularLocation>
</comment>
<reference evidence="8 9" key="1">
    <citation type="submission" date="2024-02" db="EMBL/GenBank/DDBJ databases">
        <title>Draft genome sequence of Collimonas sp. strain H4R21, an effective mineral-weathering bacterial strain isolated from the beech rhizosphere.</title>
        <authorList>
            <person name="Morin E."/>
            <person name="Uroz S."/>
            <person name="Leveau J.H.J."/>
            <person name="Kumar R."/>
            <person name="Rey M.W."/>
            <person name="Pham J."/>
        </authorList>
    </citation>
    <scope>NUCLEOTIDE SEQUENCE [LARGE SCALE GENOMIC DNA]</scope>
    <source>
        <strain evidence="8 9">H4R21</strain>
    </source>
</reference>
<feature type="transmembrane region" description="Helical" evidence="6">
    <location>
        <begin position="70"/>
        <end position="93"/>
    </location>
</feature>
<dbReference type="PANTHER" id="PTHR43124:SF8">
    <property type="entry name" value="INNER MEMBRANE TRANSPORT PROTEIN YDHP"/>
    <property type="match status" value="1"/>
</dbReference>
<dbReference type="PROSITE" id="PS50850">
    <property type="entry name" value="MFS"/>
    <property type="match status" value="1"/>
</dbReference>
<dbReference type="InterPro" id="IPR011701">
    <property type="entry name" value="MFS"/>
</dbReference>
<dbReference type="InterPro" id="IPR050189">
    <property type="entry name" value="MFS_Efflux_Transporters"/>
</dbReference>
<dbReference type="EMBL" id="JBANDC010000008">
    <property type="protein sequence ID" value="MEM4988437.1"/>
    <property type="molecule type" value="Genomic_DNA"/>
</dbReference>
<keyword evidence="9" id="KW-1185">Reference proteome</keyword>
<evidence type="ECO:0000256" key="1">
    <source>
        <dbReference type="ARBA" id="ARBA00004651"/>
    </source>
</evidence>
<feature type="transmembrane region" description="Helical" evidence="6">
    <location>
        <begin position="99"/>
        <end position="121"/>
    </location>
</feature>
<feature type="transmembrane region" description="Helical" evidence="6">
    <location>
        <begin position="159"/>
        <end position="179"/>
    </location>
</feature>
<keyword evidence="2" id="KW-1003">Cell membrane</keyword>
<feature type="transmembrane region" description="Helical" evidence="6">
    <location>
        <begin position="234"/>
        <end position="255"/>
    </location>
</feature>
<feature type="transmembrane region" description="Helical" evidence="6">
    <location>
        <begin position="291"/>
        <end position="309"/>
    </location>
</feature>
<feature type="transmembrane region" description="Helical" evidence="6">
    <location>
        <begin position="128"/>
        <end position="147"/>
    </location>
</feature>
<evidence type="ECO:0000256" key="3">
    <source>
        <dbReference type="ARBA" id="ARBA00022692"/>
    </source>
</evidence>
<evidence type="ECO:0000256" key="6">
    <source>
        <dbReference type="SAM" id="Phobius"/>
    </source>
</evidence>
<feature type="domain" description="Major facilitator superfamily (MFS) profile" evidence="7">
    <location>
        <begin position="4"/>
        <end position="378"/>
    </location>
</feature>
<dbReference type="Gene3D" id="1.20.1250.20">
    <property type="entry name" value="MFS general substrate transporter like domains"/>
    <property type="match status" value="2"/>
</dbReference>
<dbReference type="Proteomes" id="UP001495910">
    <property type="component" value="Unassembled WGS sequence"/>
</dbReference>
<accession>A0ABU9PWP5</accession>
<evidence type="ECO:0000256" key="4">
    <source>
        <dbReference type="ARBA" id="ARBA00022989"/>
    </source>
</evidence>